<evidence type="ECO:0000313" key="2">
    <source>
        <dbReference type="EMBL" id="MDB8751300.1"/>
    </source>
</evidence>
<dbReference type="Proteomes" id="UP001213042">
    <property type="component" value="Unassembled WGS sequence"/>
</dbReference>
<dbReference type="EMBL" id="JAQMLU010000029">
    <property type="protein sequence ID" value="MDB8751300.1"/>
    <property type="molecule type" value="Genomic_DNA"/>
</dbReference>
<dbReference type="Pfam" id="PF06605">
    <property type="entry name" value="Prophage_tail"/>
    <property type="match status" value="1"/>
</dbReference>
<reference evidence="2" key="1">
    <citation type="submission" date="2023-01" db="EMBL/GenBank/DDBJ databases">
        <title>Human gut microbiome strain richness.</title>
        <authorList>
            <person name="Chen-Liaw A."/>
        </authorList>
    </citation>
    <scope>NUCLEOTIDE SEQUENCE</scope>
    <source>
        <strain evidence="2">D43st1_D9_D43t1_170807</strain>
    </source>
</reference>
<comment type="caution">
    <text evidence="2">The sequence shown here is derived from an EMBL/GenBank/DDBJ whole genome shotgun (WGS) entry which is preliminary data.</text>
</comment>
<evidence type="ECO:0000259" key="1">
    <source>
        <dbReference type="Pfam" id="PF06605"/>
    </source>
</evidence>
<protein>
    <submittedName>
        <fullName evidence="2">Phage tail protein</fullName>
    </submittedName>
</protein>
<sequence>MLVTLDDAKTLHDTGSVRTNKLTGTIVKEINAIDIFTFNIYPDNSYYSDLKELTSLIKVYDKESLIFDGRVLTISPYMTDSGEIGKQVVCEGGLCFLKDSVPIIKQLKCTIRTYIATLLSAHNKSVESYKQIHIGNINCSQVQHTFNPGYEDTFSELTKNLISGEDIRGEMRVRIGKGGIRFFDFIANEFSEFSNKTIQLGRNMRSITQAIDPSEIITRLYPLGAVINDDTGERVTLSGVTKYIDNDQLIKRYGVHAGTMIFDNITTPGALSGAGRVCAGALKAAKVQYEVSAIDIDKKLDGFAVGCRYRVVNSYLGIDEVLRCIGTSIDINDRSQNVLTFGDKIDTISGMSARK</sequence>
<organism evidence="2 3">
    <name type="scientific">Ruminococcus bicirculans</name>
    <name type="common">ex Wegman et al. 2014</name>
    <dbReference type="NCBI Taxonomy" id="1160721"/>
    <lineage>
        <taxon>Bacteria</taxon>
        <taxon>Bacillati</taxon>
        <taxon>Bacillota</taxon>
        <taxon>Clostridia</taxon>
        <taxon>Eubacteriales</taxon>
        <taxon>Oscillospiraceae</taxon>
        <taxon>Ruminococcus</taxon>
    </lineage>
</organism>
<proteinExistence type="predicted"/>
<accession>A0AAW6EFG3</accession>
<dbReference type="AlphaFoldDB" id="A0AAW6EFG3"/>
<dbReference type="NCBIfam" id="TIGR01665">
    <property type="entry name" value="put_anti_recept"/>
    <property type="match status" value="1"/>
</dbReference>
<dbReference type="InterPro" id="IPR007119">
    <property type="entry name" value="Phage_tail_spike_N"/>
</dbReference>
<gene>
    <name evidence="2" type="ORF">PNW00_12705</name>
</gene>
<dbReference type="RefSeq" id="WP_195221736.1">
    <property type="nucleotide sequence ID" value="NZ_JADMWL010000028.1"/>
</dbReference>
<evidence type="ECO:0000313" key="3">
    <source>
        <dbReference type="Proteomes" id="UP001213042"/>
    </source>
</evidence>
<dbReference type="InterPro" id="IPR010572">
    <property type="entry name" value="Tail_dom"/>
</dbReference>
<name>A0AAW6EFG3_9FIRM</name>
<feature type="domain" description="Tail spike" evidence="1">
    <location>
        <begin position="188"/>
        <end position="350"/>
    </location>
</feature>